<keyword evidence="3 5" id="KW-1133">Transmembrane helix</keyword>
<keyword evidence="4 5" id="KW-0472">Membrane</keyword>
<feature type="transmembrane region" description="Helical" evidence="5">
    <location>
        <begin position="72"/>
        <end position="92"/>
    </location>
</feature>
<dbReference type="GO" id="GO:0016020">
    <property type="term" value="C:membrane"/>
    <property type="evidence" value="ECO:0007669"/>
    <property type="project" value="UniProtKB-SubCell"/>
</dbReference>
<proteinExistence type="predicted"/>
<evidence type="ECO:0000313" key="7">
    <source>
        <dbReference type="EMBL" id="TFZ01913.1"/>
    </source>
</evidence>
<keyword evidence="2 5" id="KW-0812">Transmembrane</keyword>
<evidence type="ECO:0000256" key="4">
    <source>
        <dbReference type="ARBA" id="ARBA00023136"/>
    </source>
</evidence>
<dbReference type="RefSeq" id="WP_135250013.1">
    <property type="nucleotide sequence ID" value="NZ_SMLK01000003.1"/>
</dbReference>
<feature type="transmembrane region" description="Helical" evidence="5">
    <location>
        <begin position="40"/>
        <end position="60"/>
    </location>
</feature>
<dbReference type="AlphaFoldDB" id="A0A4Z0BRH3"/>
<gene>
    <name evidence="7" type="ORF">EZ216_12045</name>
</gene>
<evidence type="ECO:0000256" key="1">
    <source>
        <dbReference type="ARBA" id="ARBA00004141"/>
    </source>
</evidence>
<feature type="transmembrane region" description="Helical" evidence="5">
    <location>
        <begin position="164"/>
        <end position="188"/>
    </location>
</feature>
<evidence type="ECO:0000256" key="3">
    <source>
        <dbReference type="ARBA" id="ARBA00022989"/>
    </source>
</evidence>
<sequence length="193" mass="21006">MAALIIGLVLFLGAHSVRIFADSWRAQRIASMGEKPWKGAYTIVSLIGFALIVWGFGMARQHPVVIWSPPRGMNHLAALLMLFSFILLPAAYVPRNAIKAKLHHPMVLSVKVWAFAHLLANGNLADVVLFGAFLVWAVLDFRAARQRDRAGNVQYAAGTAKGTAITVVIGLVAYAVFVFWAHAFLIGVSPLGF</sequence>
<feature type="transmembrane region" description="Helical" evidence="5">
    <location>
        <begin position="112"/>
        <end position="139"/>
    </location>
</feature>
<evidence type="ECO:0000259" key="6">
    <source>
        <dbReference type="Pfam" id="PF07298"/>
    </source>
</evidence>
<comment type="caution">
    <text evidence="7">The sequence shown here is derived from an EMBL/GenBank/DDBJ whole genome shotgun (WGS) entry which is preliminary data.</text>
</comment>
<evidence type="ECO:0000256" key="2">
    <source>
        <dbReference type="ARBA" id="ARBA00022692"/>
    </source>
</evidence>
<comment type="subcellular location">
    <subcellularLocation>
        <location evidence="1">Membrane</location>
        <topology evidence="1">Multi-pass membrane protein</topology>
    </subcellularLocation>
</comment>
<organism evidence="7 8">
    <name type="scientific">Ramlibacter humi</name>
    <dbReference type="NCBI Taxonomy" id="2530451"/>
    <lineage>
        <taxon>Bacteria</taxon>
        <taxon>Pseudomonadati</taxon>
        <taxon>Pseudomonadota</taxon>
        <taxon>Betaproteobacteria</taxon>
        <taxon>Burkholderiales</taxon>
        <taxon>Comamonadaceae</taxon>
        <taxon>Ramlibacter</taxon>
    </lineage>
</organism>
<keyword evidence="8" id="KW-1185">Reference proteome</keyword>
<reference evidence="7 8" key="1">
    <citation type="submission" date="2019-03" db="EMBL/GenBank/DDBJ databases">
        <title>Ramlibacter sp. 18x22-1, whole genome shotgun sequence.</title>
        <authorList>
            <person name="Zhang X."/>
            <person name="Feng G."/>
            <person name="Zhu H."/>
        </authorList>
    </citation>
    <scope>NUCLEOTIDE SEQUENCE [LARGE SCALE GENOMIC DNA]</scope>
    <source>
        <strain evidence="7 8">18x22-1</strain>
    </source>
</reference>
<dbReference type="OrthoDB" id="5293641at2"/>
<evidence type="ECO:0000313" key="8">
    <source>
        <dbReference type="Proteomes" id="UP000297839"/>
    </source>
</evidence>
<name>A0A4Z0BRH3_9BURK</name>
<protein>
    <submittedName>
        <fullName evidence="7">Protein NrnU</fullName>
    </submittedName>
</protein>
<evidence type="ECO:0000256" key="5">
    <source>
        <dbReference type="SAM" id="Phobius"/>
    </source>
</evidence>
<dbReference type="Pfam" id="PF07298">
    <property type="entry name" value="NnrU"/>
    <property type="match status" value="1"/>
</dbReference>
<dbReference type="Proteomes" id="UP000297839">
    <property type="component" value="Unassembled WGS sequence"/>
</dbReference>
<dbReference type="EMBL" id="SMLK01000003">
    <property type="protein sequence ID" value="TFZ01913.1"/>
    <property type="molecule type" value="Genomic_DNA"/>
</dbReference>
<accession>A0A4Z0BRH3</accession>
<dbReference type="InterPro" id="IPR009915">
    <property type="entry name" value="NnrU_dom"/>
</dbReference>
<feature type="domain" description="NnrU" evidence="6">
    <location>
        <begin position="4"/>
        <end position="190"/>
    </location>
</feature>